<organism evidence="1 2">
    <name type="scientific">Paraburkholderia edwinii</name>
    <dbReference type="NCBI Taxonomy" id="2861782"/>
    <lineage>
        <taxon>Bacteria</taxon>
        <taxon>Pseudomonadati</taxon>
        <taxon>Pseudomonadota</taxon>
        <taxon>Betaproteobacteria</taxon>
        <taxon>Burkholderiales</taxon>
        <taxon>Burkholderiaceae</taxon>
        <taxon>Paraburkholderia</taxon>
    </lineage>
</organism>
<sequence>MQRHPFFRVDRRDLIGRSMRRPRQQLGQGSAEYLVVASALVLALLFGTDLPPVAALIAALKSYFRAYSFALSLP</sequence>
<evidence type="ECO:0000313" key="1">
    <source>
        <dbReference type="EMBL" id="QYD73972.1"/>
    </source>
</evidence>
<protein>
    <submittedName>
        <fullName evidence="1">Uncharacterized protein</fullName>
    </submittedName>
</protein>
<keyword evidence="2" id="KW-1185">Reference proteome</keyword>
<proteinExistence type="predicted"/>
<dbReference type="EMBL" id="CP080096">
    <property type="protein sequence ID" value="QYD73972.1"/>
    <property type="molecule type" value="Genomic_DNA"/>
</dbReference>
<gene>
    <name evidence="1" type="ORF">KZJ38_21940</name>
</gene>
<dbReference type="Proteomes" id="UP000826462">
    <property type="component" value="Chromosome 2"/>
</dbReference>
<accession>A0ABX8V092</accession>
<dbReference type="RefSeq" id="WP_219803826.1">
    <property type="nucleotide sequence ID" value="NZ_CP080096.1"/>
</dbReference>
<name>A0ABX8V092_9BURK</name>
<evidence type="ECO:0000313" key="2">
    <source>
        <dbReference type="Proteomes" id="UP000826462"/>
    </source>
</evidence>
<reference evidence="1 2" key="1">
    <citation type="submission" date="2021-07" db="EMBL/GenBank/DDBJ databases">
        <title>Paraburkholderia edwinii protects Aspergillus sp. from phenazines by acting as a toxin sponge.</title>
        <authorList>
            <person name="Dahlstrom K.M."/>
            <person name="Newman D.K."/>
        </authorList>
    </citation>
    <scope>NUCLEOTIDE SEQUENCE [LARGE SCALE GENOMIC DNA]</scope>
    <source>
        <strain evidence="1 2">Pe01</strain>
    </source>
</reference>